<dbReference type="RefSeq" id="YP_009831982.1">
    <property type="nucleotide sequence ID" value="NC_048651.1"/>
</dbReference>
<protein>
    <submittedName>
        <fullName evidence="1">Uncharacterized protein</fullName>
    </submittedName>
</protein>
<reference evidence="2" key="1">
    <citation type="submission" date="2016-10" db="EMBL/GenBank/DDBJ databases">
        <authorList>
            <person name="de Groot N.N."/>
        </authorList>
    </citation>
    <scope>NUCLEOTIDE SEQUENCE [LARGE SCALE GENOMIC DNA]</scope>
</reference>
<accession>A0A1L2JY74</accession>
<dbReference type="Proteomes" id="UP000224836">
    <property type="component" value="Segment"/>
</dbReference>
<name>A0A1L2JY74_9CAUD</name>
<dbReference type="KEGG" id="vg:55601673"/>
<evidence type="ECO:0000313" key="2">
    <source>
        <dbReference type="Proteomes" id="UP000224836"/>
    </source>
</evidence>
<sequence>MKAKEVMQMAVKMAKQMEGDWIARMALALKAAWAIVKKGSSIVLKSYTAKEWKNYGKHRLYIEGDMNVLINNFGNIVTRKVPFKGYYDFDEKCFVRQSGKGNYREEIFQAMRRIAKMKGVVA</sequence>
<keyword evidence="2" id="KW-1185">Reference proteome</keyword>
<dbReference type="EMBL" id="KX965989">
    <property type="protein sequence ID" value="APC46518.1"/>
    <property type="molecule type" value="Genomic_DNA"/>
</dbReference>
<proteinExistence type="predicted"/>
<organism evidence="1 2">
    <name type="scientific">Aeribacillus phage AP45</name>
    <dbReference type="NCBI Taxonomy" id="1913112"/>
    <lineage>
        <taxon>Viruses</taxon>
        <taxon>Duplodnaviria</taxon>
        <taxon>Heunggongvirae</taxon>
        <taxon>Uroviricota</taxon>
        <taxon>Caudoviricetes</taxon>
        <taxon>Kamchatkavirus</taxon>
        <taxon>Kamchatkavirus AP45</taxon>
    </lineage>
</organism>
<evidence type="ECO:0000313" key="1">
    <source>
        <dbReference type="EMBL" id="APC46518.1"/>
    </source>
</evidence>
<dbReference type="GeneID" id="55601673"/>